<accession>A0A0U4JVV8</accession>
<proteinExistence type="predicted"/>
<keyword evidence="1" id="KW-0472">Membrane</keyword>
<dbReference type="Proteomes" id="UP000225045">
    <property type="component" value="Segment"/>
</dbReference>
<reference evidence="2 3" key="1">
    <citation type="submission" date="2015-11" db="EMBL/GenBank/DDBJ databases">
        <authorList>
            <person name="Menninger J.E."/>
            <person name="Lamey M.E."/>
            <person name="Lindemann J.M."/>
            <person name="Martynyuk T."/>
            <person name="Mele F.E."/>
            <person name="Nabua C.T."/>
            <person name="Napoli C.K."/>
            <person name="Santiago L.M."/>
            <person name="Sweetman A.T."/>
            <person name="Weinstein J.L."/>
            <person name="Barrett N.A."/>
            <person name="Buerkert T.R."/>
            <person name="Cautela J.A."/>
            <person name="Egan M.S."/>
            <person name="Erb J.E."/>
            <person name="Garrigan K.E."/>
            <person name="Hagan D.J."/>
            <person name="Hartwell M.C."/>
            <person name="Hyduchak K.M."/>
            <person name="Jacob A.E."/>
            <person name="DeNigris D.M."/>
            <person name="London S.C."/>
            <person name="King-Smith C."/>
            <person name="Lee-Soety J.Y."/>
            <person name="Bradley K.W."/>
            <person name="Asai D.J."/>
            <person name="Bowman C.A."/>
            <person name="Russell D.A."/>
            <person name="Pope W.H."/>
            <person name="Jacobs-Sera D."/>
            <person name="Hendrix R.W."/>
            <person name="Hatfull G.F."/>
        </authorList>
    </citation>
    <scope>NUCLEOTIDE SEQUENCE [LARGE SCALE GENOMIC DNA]</scope>
</reference>
<name>A0A0U4JVV8_9CAUD</name>
<evidence type="ECO:0000313" key="2">
    <source>
        <dbReference type="EMBL" id="ALY10875.1"/>
    </source>
</evidence>
<sequence length="64" mass="6744">MKRRTREVIAGLTTALLGFTLAVVGIYNIDALVQSNQLINLLAIITLVPGGIGLVMIGVKVVDP</sequence>
<dbReference type="EMBL" id="KU160673">
    <property type="protein sequence ID" value="ALY10875.1"/>
    <property type="molecule type" value="Genomic_DNA"/>
</dbReference>
<keyword evidence="1" id="KW-0812">Transmembrane</keyword>
<feature type="transmembrane region" description="Helical" evidence="1">
    <location>
        <begin position="38"/>
        <end position="59"/>
    </location>
</feature>
<organism evidence="2 3">
    <name type="scientific">Arthrobacter phage Wilde</name>
    <dbReference type="NCBI Taxonomy" id="1772323"/>
    <lineage>
        <taxon>Viruses</taxon>
        <taxon>Duplodnaviria</taxon>
        <taxon>Heunggongvirae</taxon>
        <taxon>Uroviricota</taxon>
        <taxon>Caudoviricetes</taxon>
        <taxon>Tankvirus</taxon>
        <taxon>Tankvirus tank</taxon>
    </lineage>
</organism>
<keyword evidence="1" id="KW-1133">Transmembrane helix</keyword>
<evidence type="ECO:0000313" key="3">
    <source>
        <dbReference type="Proteomes" id="UP000225045"/>
    </source>
</evidence>
<evidence type="ECO:0000256" key="1">
    <source>
        <dbReference type="SAM" id="Phobius"/>
    </source>
</evidence>
<gene>
    <name evidence="2" type="primary">93</name>
    <name evidence="2" type="ORF">WILDE_93</name>
</gene>
<protein>
    <submittedName>
        <fullName evidence="2">Uncharacterized protein</fullName>
    </submittedName>
</protein>